<reference evidence="1 2" key="1">
    <citation type="journal article" date="2018" name="Microbiome">
        <title>Fine metagenomic profile of the Mediterranean stratified and mixed water columns revealed by assembly and recruitment.</title>
        <authorList>
            <person name="Haro-Moreno J.M."/>
            <person name="Lopez-Perez M."/>
            <person name="De La Torre J.R."/>
            <person name="Picazo A."/>
            <person name="Camacho A."/>
            <person name="Rodriguez-Valera F."/>
        </authorList>
    </citation>
    <scope>NUCLEOTIDE SEQUENCE [LARGE SCALE GENOMIC DNA]</scope>
    <source>
        <strain evidence="1">MED-G84</strain>
    </source>
</reference>
<evidence type="ECO:0000313" key="2">
    <source>
        <dbReference type="Proteomes" id="UP000253032"/>
    </source>
</evidence>
<dbReference type="EMBL" id="QOPC01000010">
    <property type="protein sequence ID" value="RCL38458.1"/>
    <property type="molecule type" value="Genomic_DNA"/>
</dbReference>
<evidence type="ECO:0000313" key="1">
    <source>
        <dbReference type="EMBL" id="RCL38458.1"/>
    </source>
</evidence>
<proteinExistence type="predicted"/>
<sequence length="374" mass="42521">MNYITPFDDYPIHQAIEPVTIPGPSDRNFYDRYFFNGLDPENEYIFEIGIGLYPNRHVIDAHFSISYKGQQYSFHASQRLDQDRVPIKVGPMTLTIDEPMNKLTFILKDPDNKLSCNLQFSANSVAHQEPRSVLTEGTRTIMNTIRFTQLGKWTGEIKTEAGTINPDAIYGTRDRSWGVRPVGEQEGGAPGMLNEEPGVYWCWAPIHFNDFCTQFGTFEDRDGNTTQISAHKLPLYKDMSSVPEEIAVETIHSLNHSVNWQKGTRWSTGAKISGVLENKEKFDLELETIGPIFYCKGIGYQHDEWKHGIWKGETATGYEVWDLSEIDPADYTFFHTHQIVKAKLGSDKGFGMLENLVVGRHDPSGFEDFFDGAK</sequence>
<name>A0A368BMC1_9GAMM</name>
<protein>
    <submittedName>
        <fullName evidence="1">Uncharacterized protein</fullName>
    </submittedName>
</protein>
<gene>
    <name evidence="1" type="ORF">DBW98_02395</name>
</gene>
<organism evidence="1 2">
    <name type="scientific">SAR86 cluster bacterium</name>
    <dbReference type="NCBI Taxonomy" id="2030880"/>
    <lineage>
        <taxon>Bacteria</taxon>
        <taxon>Pseudomonadati</taxon>
        <taxon>Pseudomonadota</taxon>
        <taxon>Gammaproteobacteria</taxon>
        <taxon>SAR86 cluster</taxon>
    </lineage>
</organism>
<comment type="caution">
    <text evidence="1">The sequence shown here is derived from an EMBL/GenBank/DDBJ whole genome shotgun (WGS) entry which is preliminary data.</text>
</comment>
<dbReference type="AlphaFoldDB" id="A0A368BMC1"/>
<dbReference type="Proteomes" id="UP000253032">
    <property type="component" value="Unassembled WGS sequence"/>
</dbReference>
<accession>A0A368BMC1</accession>